<proteinExistence type="predicted"/>
<accession>A0ACB7TLX0</accession>
<evidence type="ECO:0000313" key="2">
    <source>
        <dbReference type="Proteomes" id="UP000821845"/>
    </source>
</evidence>
<evidence type="ECO:0000313" key="1">
    <source>
        <dbReference type="EMBL" id="KAH6948058.1"/>
    </source>
</evidence>
<comment type="caution">
    <text evidence="1">The sequence shown here is derived from an EMBL/GenBank/DDBJ whole genome shotgun (WGS) entry which is preliminary data.</text>
</comment>
<protein>
    <submittedName>
        <fullName evidence="1">Uncharacterized protein</fullName>
    </submittedName>
</protein>
<keyword evidence="2" id="KW-1185">Reference proteome</keyword>
<dbReference type="Proteomes" id="UP000821845">
    <property type="component" value="Chromosome 1"/>
</dbReference>
<sequence>MQDRAAQHSLDGQPWVPWLHLNIGGPEEVRMSGPMANLLELLAEKLGFDYTIHSPEEHQWGILLPNGEWSGLVGMVFNNKADLALGPVVMTYDRSRVVTFTSQVTTDYLAILAGFPDIFEGSMFGTLMAFEWQVWMGLFCSLLACLLTVFALDSVARGWAIERRGQLGHYWWLFFAALCSESMPRIPTRGTSRVVLAAWWLMALVIMNAFTGHMKAVTMVQSEPDRIDSIKELADRKDIRILIWKGGAYEALFRDSRSVPEYQAVWQTVVRDNSTMDTNSLYADANMADVQRGKTVIVSDLTTLQYNVGRCCRTLRHGTFYFAQEQFFPHKFALAVSQDSDPAALRVIDQRYASR</sequence>
<organism evidence="1 2">
    <name type="scientific">Hyalomma asiaticum</name>
    <name type="common">Tick</name>
    <dbReference type="NCBI Taxonomy" id="266040"/>
    <lineage>
        <taxon>Eukaryota</taxon>
        <taxon>Metazoa</taxon>
        <taxon>Ecdysozoa</taxon>
        <taxon>Arthropoda</taxon>
        <taxon>Chelicerata</taxon>
        <taxon>Arachnida</taxon>
        <taxon>Acari</taxon>
        <taxon>Parasitiformes</taxon>
        <taxon>Ixodida</taxon>
        <taxon>Ixodoidea</taxon>
        <taxon>Ixodidae</taxon>
        <taxon>Hyalomminae</taxon>
        <taxon>Hyalomma</taxon>
    </lineage>
</organism>
<dbReference type="EMBL" id="CM023481">
    <property type="protein sequence ID" value="KAH6948058.1"/>
    <property type="molecule type" value="Genomic_DNA"/>
</dbReference>
<gene>
    <name evidence="1" type="ORF">HPB50_022768</name>
</gene>
<name>A0ACB7TLX0_HYAAI</name>
<reference evidence="1" key="1">
    <citation type="submission" date="2020-05" db="EMBL/GenBank/DDBJ databases">
        <title>Large-scale comparative analyses of tick genomes elucidate their genetic diversity and vector capacities.</title>
        <authorList>
            <person name="Jia N."/>
            <person name="Wang J."/>
            <person name="Shi W."/>
            <person name="Du L."/>
            <person name="Sun Y."/>
            <person name="Zhan W."/>
            <person name="Jiang J."/>
            <person name="Wang Q."/>
            <person name="Zhang B."/>
            <person name="Ji P."/>
            <person name="Sakyi L.B."/>
            <person name="Cui X."/>
            <person name="Yuan T."/>
            <person name="Jiang B."/>
            <person name="Yang W."/>
            <person name="Lam T.T.-Y."/>
            <person name="Chang Q."/>
            <person name="Ding S."/>
            <person name="Wang X."/>
            <person name="Zhu J."/>
            <person name="Ruan X."/>
            <person name="Zhao L."/>
            <person name="Wei J."/>
            <person name="Que T."/>
            <person name="Du C."/>
            <person name="Cheng J."/>
            <person name="Dai P."/>
            <person name="Han X."/>
            <person name="Huang E."/>
            <person name="Gao Y."/>
            <person name="Liu J."/>
            <person name="Shao H."/>
            <person name="Ye R."/>
            <person name="Li L."/>
            <person name="Wei W."/>
            <person name="Wang X."/>
            <person name="Wang C."/>
            <person name="Yang T."/>
            <person name="Huo Q."/>
            <person name="Li W."/>
            <person name="Guo W."/>
            <person name="Chen H."/>
            <person name="Zhou L."/>
            <person name="Ni X."/>
            <person name="Tian J."/>
            <person name="Zhou Y."/>
            <person name="Sheng Y."/>
            <person name="Liu T."/>
            <person name="Pan Y."/>
            <person name="Xia L."/>
            <person name="Li J."/>
            <person name="Zhao F."/>
            <person name="Cao W."/>
        </authorList>
    </citation>
    <scope>NUCLEOTIDE SEQUENCE</scope>
    <source>
        <strain evidence="1">Hyas-2018</strain>
    </source>
</reference>